<dbReference type="CDD" id="cd04301">
    <property type="entry name" value="NAT_SF"/>
    <property type="match status" value="1"/>
</dbReference>
<evidence type="ECO:0000313" key="2">
    <source>
        <dbReference type="EMBL" id="KAA2218189.1"/>
    </source>
</evidence>
<protein>
    <submittedName>
        <fullName evidence="2">GNAT family N-acetyltransferase</fullName>
    </submittedName>
</protein>
<organism evidence="2 3">
    <name type="scientific">Maribacter flavus</name>
    <dbReference type="NCBI Taxonomy" id="1658664"/>
    <lineage>
        <taxon>Bacteria</taxon>
        <taxon>Pseudomonadati</taxon>
        <taxon>Bacteroidota</taxon>
        <taxon>Flavobacteriia</taxon>
        <taxon>Flavobacteriales</taxon>
        <taxon>Flavobacteriaceae</taxon>
        <taxon>Maribacter</taxon>
    </lineage>
</organism>
<dbReference type="InterPro" id="IPR016181">
    <property type="entry name" value="Acyl_CoA_acyltransferase"/>
</dbReference>
<dbReference type="PROSITE" id="PS51186">
    <property type="entry name" value="GNAT"/>
    <property type="match status" value="1"/>
</dbReference>
<evidence type="ECO:0000313" key="3">
    <source>
        <dbReference type="Proteomes" id="UP000323188"/>
    </source>
</evidence>
<dbReference type="AlphaFoldDB" id="A0A5B2TVC2"/>
<reference evidence="2 3" key="1">
    <citation type="submission" date="2019-09" db="EMBL/GenBank/DDBJ databases">
        <authorList>
            <person name="Khan S.A."/>
            <person name="Jeon C.O."/>
            <person name="Chun B.H."/>
            <person name="Jeong S.E."/>
        </authorList>
    </citation>
    <scope>NUCLEOTIDE SEQUENCE [LARGE SCALE GENOMIC DNA]</scope>
    <source>
        <strain evidence="2 3">KCTC 42508</strain>
    </source>
</reference>
<dbReference type="EMBL" id="VUOE01000001">
    <property type="protein sequence ID" value="KAA2218189.1"/>
    <property type="molecule type" value="Genomic_DNA"/>
</dbReference>
<dbReference type="Gene3D" id="3.40.630.30">
    <property type="match status" value="1"/>
</dbReference>
<proteinExistence type="predicted"/>
<comment type="caution">
    <text evidence="2">The sequence shown here is derived from an EMBL/GenBank/DDBJ whole genome shotgun (WGS) entry which is preliminary data.</text>
</comment>
<evidence type="ECO:0000259" key="1">
    <source>
        <dbReference type="PROSITE" id="PS51186"/>
    </source>
</evidence>
<name>A0A5B2TVC2_9FLAO</name>
<keyword evidence="2" id="KW-0808">Transferase</keyword>
<feature type="domain" description="N-acetyltransferase" evidence="1">
    <location>
        <begin position="23"/>
        <end position="171"/>
    </location>
</feature>
<sequence>MQKTNSLKFVELVPDLYQTYIQIGTRAYNQHYRHLWPNGDTSTYIQYSFTKQVLDKEELDTNTQLYLIQLEDTYVGILKITFDKKMMTYIESDALYLDKIYILKEYSGKGIGAKCIQFIVGIAKKLSKKAIFLESMQKGPALSFYLANNFTIVSNSQVPFENVIEEEKPMYVLMKGI</sequence>
<dbReference type="SUPFAM" id="SSF55729">
    <property type="entry name" value="Acyl-CoA N-acyltransferases (Nat)"/>
    <property type="match status" value="1"/>
</dbReference>
<dbReference type="RefSeq" id="WP_154916817.1">
    <property type="nucleotide sequence ID" value="NZ_VUOE01000001.1"/>
</dbReference>
<accession>A0A5B2TVC2</accession>
<dbReference type="InterPro" id="IPR000182">
    <property type="entry name" value="GNAT_dom"/>
</dbReference>
<gene>
    <name evidence="2" type="ORF">F0361_00805</name>
</gene>
<dbReference type="Proteomes" id="UP000323188">
    <property type="component" value="Unassembled WGS sequence"/>
</dbReference>
<dbReference type="Pfam" id="PF00583">
    <property type="entry name" value="Acetyltransf_1"/>
    <property type="match status" value="1"/>
</dbReference>
<dbReference type="GO" id="GO:0016747">
    <property type="term" value="F:acyltransferase activity, transferring groups other than amino-acyl groups"/>
    <property type="evidence" value="ECO:0007669"/>
    <property type="project" value="InterPro"/>
</dbReference>